<dbReference type="Pfam" id="PF00528">
    <property type="entry name" value="BPD_transp_1"/>
    <property type="match status" value="1"/>
</dbReference>
<evidence type="ECO:0000256" key="7">
    <source>
        <dbReference type="SAM" id="Phobius"/>
    </source>
</evidence>
<feature type="domain" description="ABC transmembrane type-1" evidence="8">
    <location>
        <begin position="71"/>
        <end position="274"/>
    </location>
</feature>
<dbReference type="InterPro" id="IPR000515">
    <property type="entry name" value="MetI-like"/>
</dbReference>
<dbReference type="InterPro" id="IPR005667">
    <property type="entry name" value="Sulph_transpt2"/>
</dbReference>
<comment type="caution">
    <text evidence="9">The sequence shown here is derived from an EMBL/GenBank/DDBJ whole genome shotgun (WGS) entry which is preliminary data.</text>
</comment>
<name>A0A0F9PL61_9ZZZZ</name>
<evidence type="ECO:0000313" key="9">
    <source>
        <dbReference type="EMBL" id="KKN25287.1"/>
    </source>
</evidence>
<dbReference type="FunFam" id="1.10.3720.10:FF:000004">
    <property type="entry name" value="Sulfate transport system permease protein CysT"/>
    <property type="match status" value="1"/>
</dbReference>
<keyword evidence="5" id="KW-0764">Sulfate transport</keyword>
<evidence type="ECO:0000256" key="5">
    <source>
        <dbReference type="ARBA" id="ARBA00023032"/>
    </source>
</evidence>
<dbReference type="InterPro" id="IPR011865">
    <property type="entry name" value="CysT_permease"/>
</dbReference>
<feature type="transmembrane region" description="Helical" evidence="7">
    <location>
        <begin position="223"/>
        <end position="248"/>
    </location>
</feature>
<feature type="transmembrane region" description="Helical" evidence="7">
    <location>
        <begin position="254"/>
        <end position="277"/>
    </location>
</feature>
<dbReference type="EMBL" id="LAZR01002814">
    <property type="protein sequence ID" value="KKN25287.1"/>
    <property type="molecule type" value="Genomic_DNA"/>
</dbReference>
<reference evidence="9" key="1">
    <citation type="journal article" date="2015" name="Nature">
        <title>Complex archaea that bridge the gap between prokaryotes and eukaryotes.</title>
        <authorList>
            <person name="Spang A."/>
            <person name="Saw J.H."/>
            <person name="Jorgensen S.L."/>
            <person name="Zaremba-Niedzwiedzka K."/>
            <person name="Martijn J."/>
            <person name="Lind A.E."/>
            <person name="van Eijk R."/>
            <person name="Schleper C."/>
            <person name="Guy L."/>
            <person name="Ettema T.J."/>
        </authorList>
    </citation>
    <scope>NUCLEOTIDE SEQUENCE</scope>
</reference>
<keyword evidence="6 7" id="KW-0472">Membrane</keyword>
<dbReference type="Gene3D" id="1.10.3720.10">
    <property type="entry name" value="MetI-like"/>
    <property type="match status" value="1"/>
</dbReference>
<keyword evidence="3 7" id="KW-0812">Transmembrane</keyword>
<dbReference type="AlphaFoldDB" id="A0A0F9PL61"/>
<feature type="transmembrane region" description="Helical" evidence="7">
    <location>
        <begin position="115"/>
        <end position="135"/>
    </location>
</feature>
<keyword evidence="2" id="KW-0813">Transport</keyword>
<evidence type="ECO:0000256" key="1">
    <source>
        <dbReference type="ARBA" id="ARBA00004141"/>
    </source>
</evidence>
<comment type="subcellular location">
    <subcellularLocation>
        <location evidence="1">Membrane</location>
        <topology evidence="1">Multi-pass membrane protein</topology>
    </subcellularLocation>
</comment>
<sequence>MSRNLVGFASASQNKPGKRVLPGFALSLGISLLFIGLILLLPLTGLIMQTSGMSLAEYWAVITDERVVSSYKVTLWAAAIASLFNGVVGLLLAWVLVRYEFWGKPLVDALMDLPFALPTAVAGITLAALFSEGGWYGQFLTALGIKVAFTPLGIVVAMSFTSLPFVVRTVQPVLEDLAPEDEEAAVSMGAGDWTVFRRILFPALWPALMSGVALSFTRSLGEFGAVIFIAGNMPYVSEITSLMIFVRLQEYDYAAASAIASVVLMASLVLLLAINLWQARYLRRLHGR</sequence>
<dbReference type="NCBIfam" id="TIGR02139">
    <property type="entry name" value="permease_CysT"/>
    <property type="match status" value="1"/>
</dbReference>
<keyword evidence="4 7" id="KW-1133">Transmembrane helix</keyword>
<feature type="transmembrane region" description="Helical" evidence="7">
    <location>
        <begin position="20"/>
        <end position="43"/>
    </location>
</feature>
<evidence type="ECO:0000259" key="8">
    <source>
        <dbReference type="PROSITE" id="PS50928"/>
    </source>
</evidence>
<feature type="transmembrane region" description="Helical" evidence="7">
    <location>
        <begin position="199"/>
        <end position="216"/>
    </location>
</feature>
<protein>
    <recommendedName>
        <fullName evidence="8">ABC transmembrane type-1 domain-containing protein</fullName>
    </recommendedName>
</protein>
<dbReference type="NCBIfam" id="TIGR00969">
    <property type="entry name" value="3a0106s02"/>
    <property type="match status" value="1"/>
</dbReference>
<gene>
    <name evidence="9" type="ORF">LCGC14_0886410</name>
</gene>
<dbReference type="PANTHER" id="PTHR30406:SF10">
    <property type="entry name" value="SULFATE TRANSPORT SYSTEM PERMEASE PROTEIN CYST"/>
    <property type="match status" value="1"/>
</dbReference>
<evidence type="ECO:0000256" key="4">
    <source>
        <dbReference type="ARBA" id="ARBA00022989"/>
    </source>
</evidence>
<organism evidence="9">
    <name type="scientific">marine sediment metagenome</name>
    <dbReference type="NCBI Taxonomy" id="412755"/>
    <lineage>
        <taxon>unclassified sequences</taxon>
        <taxon>metagenomes</taxon>
        <taxon>ecological metagenomes</taxon>
    </lineage>
</organism>
<dbReference type="InterPro" id="IPR035906">
    <property type="entry name" value="MetI-like_sf"/>
</dbReference>
<accession>A0A0F9PL61</accession>
<dbReference type="NCBIfam" id="NF008208">
    <property type="entry name" value="PRK10971.1"/>
    <property type="match status" value="1"/>
</dbReference>
<proteinExistence type="predicted"/>
<dbReference type="GO" id="GO:0005886">
    <property type="term" value="C:plasma membrane"/>
    <property type="evidence" value="ECO:0007669"/>
    <property type="project" value="InterPro"/>
</dbReference>
<feature type="transmembrane region" description="Helical" evidence="7">
    <location>
        <begin position="73"/>
        <end position="95"/>
    </location>
</feature>
<evidence type="ECO:0000256" key="2">
    <source>
        <dbReference type="ARBA" id="ARBA00022448"/>
    </source>
</evidence>
<dbReference type="GO" id="GO:0015419">
    <property type="term" value="F:ABC-type sulfate transporter activity"/>
    <property type="evidence" value="ECO:0007669"/>
    <property type="project" value="InterPro"/>
</dbReference>
<feature type="transmembrane region" description="Helical" evidence="7">
    <location>
        <begin position="147"/>
        <end position="167"/>
    </location>
</feature>
<dbReference type="SUPFAM" id="SSF161098">
    <property type="entry name" value="MetI-like"/>
    <property type="match status" value="1"/>
</dbReference>
<dbReference type="PANTHER" id="PTHR30406">
    <property type="entry name" value="SULFATE TRANSPORT SYSTEM PERMEASE PROTEIN"/>
    <property type="match status" value="1"/>
</dbReference>
<dbReference type="PROSITE" id="PS50928">
    <property type="entry name" value="ABC_TM1"/>
    <property type="match status" value="1"/>
</dbReference>
<evidence type="ECO:0000256" key="3">
    <source>
        <dbReference type="ARBA" id="ARBA00022692"/>
    </source>
</evidence>
<evidence type="ECO:0000256" key="6">
    <source>
        <dbReference type="ARBA" id="ARBA00023136"/>
    </source>
</evidence>
<dbReference type="CDD" id="cd06261">
    <property type="entry name" value="TM_PBP2"/>
    <property type="match status" value="1"/>
</dbReference>